<dbReference type="EMBL" id="KN822945">
    <property type="protein sequence ID" value="KIO34062.1"/>
    <property type="molecule type" value="Genomic_DNA"/>
</dbReference>
<protein>
    <submittedName>
        <fullName evidence="1">Uncharacterized protein</fullName>
    </submittedName>
</protein>
<dbReference type="Proteomes" id="UP000054248">
    <property type="component" value="Unassembled WGS sequence"/>
</dbReference>
<evidence type="ECO:0000313" key="1">
    <source>
        <dbReference type="EMBL" id="KIO34062.1"/>
    </source>
</evidence>
<dbReference type="AlphaFoldDB" id="A0A0C3MK16"/>
<sequence>MSLHFTTSQGFILSSEDCIVNVSECPALSGTAKSGVRFWRCENVIMVERTAWMVLRHSITEMTTSITAGLCPSTNQLYRKQKHPGRMQRLITIGNL</sequence>
<gene>
    <name evidence="1" type="ORF">M407DRAFT_17314</name>
</gene>
<organism evidence="1 2">
    <name type="scientific">Tulasnella calospora MUT 4182</name>
    <dbReference type="NCBI Taxonomy" id="1051891"/>
    <lineage>
        <taxon>Eukaryota</taxon>
        <taxon>Fungi</taxon>
        <taxon>Dikarya</taxon>
        <taxon>Basidiomycota</taxon>
        <taxon>Agaricomycotina</taxon>
        <taxon>Agaricomycetes</taxon>
        <taxon>Cantharellales</taxon>
        <taxon>Tulasnellaceae</taxon>
        <taxon>Tulasnella</taxon>
    </lineage>
</organism>
<name>A0A0C3MK16_9AGAM</name>
<dbReference type="HOGENOM" id="CLU_2361288_0_0_1"/>
<reference evidence="1 2" key="1">
    <citation type="submission" date="2014-04" db="EMBL/GenBank/DDBJ databases">
        <authorList>
            <consortium name="DOE Joint Genome Institute"/>
            <person name="Kuo A."/>
            <person name="Girlanda M."/>
            <person name="Perotto S."/>
            <person name="Kohler A."/>
            <person name="Nagy L.G."/>
            <person name="Floudas D."/>
            <person name="Copeland A."/>
            <person name="Barry K.W."/>
            <person name="Cichocki N."/>
            <person name="Veneault-Fourrey C."/>
            <person name="LaButti K."/>
            <person name="Lindquist E.A."/>
            <person name="Lipzen A."/>
            <person name="Lundell T."/>
            <person name="Morin E."/>
            <person name="Murat C."/>
            <person name="Sun H."/>
            <person name="Tunlid A."/>
            <person name="Henrissat B."/>
            <person name="Grigoriev I.V."/>
            <person name="Hibbett D.S."/>
            <person name="Martin F."/>
            <person name="Nordberg H.P."/>
            <person name="Cantor M.N."/>
            <person name="Hua S.X."/>
        </authorList>
    </citation>
    <scope>NUCLEOTIDE SEQUENCE [LARGE SCALE GENOMIC DNA]</scope>
    <source>
        <strain evidence="1 2">MUT 4182</strain>
    </source>
</reference>
<proteinExistence type="predicted"/>
<evidence type="ECO:0000313" key="2">
    <source>
        <dbReference type="Proteomes" id="UP000054248"/>
    </source>
</evidence>
<reference evidence="2" key="2">
    <citation type="submission" date="2015-01" db="EMBL/GenBank/DDBJ databases">
        <title>Evolutionary Origins and Diversification of the Mycorrhizal Mutualists.</title>
        <authorList>
            <consortium name="DOE Joint Genome Institute"/>
            <consortium name="Mycorrhizal Genomics Consortium"/>
            <person name="Kohler A."/>
            <person name="Kuo A."/>
            <person name="Nagy L.G."/>
            <person name="Floudas D."/>
            <person name="Copeland A."/>
            <person name="Barry K.W."/>
            <person name="Cichocki N."/>
            <person name="Veneault-Fourrey C."/>
            <person name="LaButti K."/>
            <person name="Lindquist E.A."/>
            <person name="Lipzen A."/>
            <person name="Lundell T."/>
            <person name="Morin E."/>
            <person name="Murat C."/>
            <person name="Riley R."/>
            <person name="Ohm R."/>
            <person name="Sun H."/>
            <person name="Tunlid A."/>
            <person name="Henrissat B."/>
            <person name="Grigoriev I.V."/>
            <person name="Hibbett D.S."/>
            <person name="Martin F."/>
        </authorList>
    </citation>
    <scope>NUCLEOTIDE SEQUENCE [LARGE SCALE GENOMIC DNA]</scope>
    <source>
        <strain evidence="2">MUT 4182</strain>
    </source>
</reference>
<accession>A0A0C3MK16</accession>
<keyword evidence="2" id="KW-1185">Reference proteome</keyword>